<dbReference type="AlphaFoldDB" id="A0A2T6BHY9"/>
<dbReference type="Proteomes" id="UP000243978">
    <property type="component" value="Unassembled WGS sequence"/>
</dbReference>
<keyword evidence="2" id="KW-0663">Pyridoxal phosphate</keyword>
<dbReference type="Pfam" id="PF00291">
    <property type="entry name" value="PALP"/>
    <property type="match status" value="1"/>
</dbReference>
<evidence type="ECO:0000256" key="2">
    <source>
        <dbReference type="ARBA" id="ARBA00022898"/>
    </source>
</evidence>
<dbReference type="GO" id="GO:0016829">
    <property type="term" value="F:lyase activity"/>
    <property type="evidence" value="ECO:0007669"/>
    <property type="project" value="UniProtKB-KW"/>
</dbReference>
<feature type="domain" description="Tryptophan synthase beta chain-like PALP" evidence="3">
    <location>
        <begin position="2"/>
        <end position="266"/>
    </location>
</feature>
<name>A0A2T6BHY9_9RHOB</name>
<dbReference type="PANTHER" id="PTHR42937">
    <property type="match status" value="1"/>
</dbReference>
<evidence type="ECO:0000256" key="1">
    <source>
        <dbReference type="ARBA" id="ARBA00001933"/>
    </source>
</evidence>
<dbReference type="InterPro" id="IPR001926">
    <property type="entry name" value="TrpB-like_PALP"/>
</dbReference>
<keyword evidence="4" id="KW-0456">Lyase</keyword>
<organism evidence="4 5">
    <name type="scientific">Litoreibacter ponti</name>
    <dbReference type="NCBI Taxonomy" id="1510457"/>
    <lineage>
        <taxon>Bacteria</taxon>
        <taxon>Pseudomonadati</taxon>
        <taxon>Pseudomonadota</taxon>
        <taxon>Alphaproteobacteria</taxon>
        <taxon>Rhodobacterales</taxon>
        <taxon>Roseobacteraceae</taxon>
        <taxon>Litoreibacter</taxon>
    </lineage>
</organism>
<reference evidence="4 5" key="1">
    <citation type="submission" date="2018-04" db="EMBL/GenBank/DDBJ databases">
        <title>Genomic Encyclopedia of Archaeal and Bacterial Type Strains, Phase II (KMG-II): from individual species to whole genera.</title>
        <authorList>
            <person name="Goeker M."/>
        </authorList>
    </citation>
    <scope>NUCLEOTIDE SEQUENCE [LARGE SCALE GENOMIC DNA]</scope>
    <source>
        <strain evidence="4 5">DSM 100977</strain>
    </source>
</reference>
<dbReference type="PANTHER" id="PTHR42937:SF1">
    <property type="entry name" value="DIAMINOPROPIONATE AMMONIA-LYASE"/>
    <property type="match status" value="1"/>
</dbReference>
<sequence length="278" mass="28583">MKDESARMGLGSFKALGGAYAALRLIERAGTADLTFVTASAGNHGLSVAAGAQAFGARARIYLSATVPEPFAARLRALGAEVVRSGADYEASVRAAIKDARETGACHLADGSWPGYTEPPRLVMEGYTVIAEELASQLRAVGTWPDAVYLHAGVGGMAAAVTERIRAGWDVQPRIAIVEPEAAPCLKASVAAGQLVTVEGPVSALGRLDCKQASMLAYEILRDQADSFVTVSEAEAEHAACILTGAGHATTPSGAAGLAACLREDAAHPLIILSEGAE</sequence>
<gene>
    <name evidence="4" type="ORF">C8N43_0318</name>
</gene>
<keyword evidence="5" id="KW-1185">Reference proteome</keyword>
<proteinExistence type="predicted"/>
<dbReference type="Gene3D" id="3.40.50.1100">
    <property type="match status" value="2"/>
</dbReference>
<evidence type="ECO:0000259" key="3">
    <source>
        <dbReference type="Pfam" id="PF00291"/>
    </source>
</evidence>
<dbReference type="SUPFAM" id="SSF53686">
    <property type="entry name" value="Tryptophan synthase beta subunit-like PLP-dependent enzymes"/>
    <property type="match status" value="1"/>
</dbReference>
<dbReference type="InterPro" id="IPR036052">
    <property type="entry name" value="TrpB-like_PALP_sf"/>
</dbReference>
<evidence type="ECO:0000313" key="5">
    <source>
        <dbReference type="Proteomes" id="UP000243978"/>
    </source>
</evidence>
<comment type="caution">
    <text evidence="4">The sequence shown here is derived from an EMBL/GenBank/DDBJ whole genome shotgun (WGS) entry which is preliminary data.</text>
</comment>
<comment type="cofactor">
    <cofactor evidence="1">
        <name>pyridoxal 5'-phosphate</name>
        <dbReference type="ChEBI" id="CHEBI:597326"/>
    </cofactor>
</comment>
<protein>
    <submittedName>
        <fullName evidence="4">Diaminopropionate ammonia-lyase</fullName>
    </submittedName>
</protein>
<evidence type="ECO:0000313" key="4">
    <source>
        <dbReference type="EMBL" id="PTX55678.1"/>
    </source>
</evidence>
<dbReference type="EMBL" id="QBKS01000001">
    <property type="protein sequence ID" value="PTX55678.1"/>
    <property type="molecule type" value="Genomic_DNA"/>
</dbReference>
<accession>A0A2T6BHY9</accession>